<organism evidence="2">
    <name type="scientific">marine sediment metagenome</name>
    <dbReference type="NCBI Taxonomy" id="412755"/>
    <lineage>
        <taxon>unclassified sequences</taxon>
        <taxon>metagenomes</taxon>
        <taxon>ecological metagenomes</taxon>
    </lineage>
</organism>
<keyword evidence="1" id="KW-1133">Transmembrane helix</keyword>
<dbReference type="InterPro" id="IPR011047">
    <property type="entry name" value="Quinoprotein_ADH-like_sf"/>
</dbReference>
<feature type="non-terminal residue" evidence="2">
    <location>
        <position position="218"/>
    </location>
</feature>
<comment type="caution">
    <text evidence="2">The sequence shown here is derived from an EMBL/GenBank/DDBJ whole genome shotgun (WGS) entry which is preliminary data.</text>
</comment>
<dbReference type="PANTHER" id="PTHR35340">
    <property type="entry name" value="PQQ ENZYME REPEAT PROTEIN-RELATED"/>
    <property type="match status" value="1"/>
</dbReference>
<name>A0A0F8Y1S1_9ZZZZ</name>
<evidence type="ECO:0000256" key="1">
    <source>
        <dbReference type="SAM" id="Phobius"/>
    </source>
</evidence>
<dbReference type="GO" id="GO:0004062">
    <property type="term" value="F:aryl sulfotransferase activity"/>
    <property type="evidence" value="ECO:0007669"/>
    <property type="project" value="InterPro"/>
</dbReference>
<dbReference type="SUPFAM" id="SSF50998">
    <property type="entry name" value="Quinoprotein alcohol dehydrogenase-like"/>
    <property type="match status" value="1"/>
</dbReference>
<protein>
    <recommendedName>
        <fullName evidence="3">Arylsulfotransferase N-terminal domain-containing protein</fullName>
    </recommendedName>
</protein>
<evidence type="ECO:0008006" key="3">
    <source>
        <dbReference type="Google" id="ProtNLM"/>
    </source>
</evidence>
<dbReference type="AlphaFoldDB" id="A0A0F8Y1S1"/>
<gene>
    <name evidence="2" type="ORF">LCGC14_2874930</name>
</gene>
<keyword evidence="1" id="KW-0812">Transmembrane</keyword>
<reference evidence="2" key="1">
    <citation type="journal article" date="2015" name="Nature">
        <title>Complex archaea that bridge the gap between prokaryotes and eukaryotes.</title>
        <authorList>
            <person name="Spang A."/>
            <person name="Saw J.H."/>
            <person name="Jorgensen S.L."/>
            <person name="Zaremba-Niedzwiedzka K."/>
            <person name="Martijn J."/>
            <person name="Lind A.E."/>
            <person name="van Eijk R."/>
            <person name="Schleper C."/>
            <person name="Guy L."/>
            <person name="Ettema T.J."/>
        </authorList>
    </citation>
    <scope>NUCLEOTIDE SEQUENCE</scope>
</reference>
<proteinExistence type="predicted"/>
<dbReference type="InterPro" id="IPR010262">
    <property type="entry name" value="Arylsulfotransferase_bact"/>
</dbReference>
<dbReference type="InterPro" id="IPR053143">
    <property type="entry name" value="Arylsulfate_ST"/>
</dbReference>
<accession>A0A0F8Y1S1</accession>
<evidence type="ECO:0000313" key="2">
    <source>
        <dbReference type="EMBL" id="KKK75317.1"/>
    </source>
</evidence>
<dbReference type="PANTHER" id="PTHR35340:SF5">
    <property type="entry name" value="ASST-DOMAIN-CONTAINING PROTEIN"/>
    <property type="match status" value="1"/>
</dbReference>
<keyword evidence="1" id="KW-0472">Membrane</keyword>
<sequence>MKTRNVVGIIVFLTMIIGSITGIVIYNIYTGDYTGDKALDGYTLFAPIAGTTTYLIDMDGNVVHEWELSGNPGHSVYLLEDGKLLATYTIATDHFEGGGVSGGGLEMLDWEGNQLWSYELSNEIYHLHHDVEYMSNGHILAIAFEKISEEDAFNAGVLSSIVSPYGEVWAEVIFEIDTNTDSIIWQWHVWDHILPEGDDAQNYPELIDPNYPTIRRSA</sequence>
<dbReference type="EMBL" id="LAZR01055924">
    <property type="protein sequence ID" value="KKK75317.1"/>
    <property type="molecule type" value="Genomic_DNA"/>
</dbReference>
<dbReference type="Pfam" id="PF05935">
    <property type="entry name" value="Arylsulfotrans"/>
    <property type="match status" value="1"/>
</dbReference>
<feature type="transmembrane region" description="Helical" evidence="1">
    <location>
        <begin position="6"/>
        <end position="29"/>
    </location>
</feature>